<proteinExistence type="predicted"/>
<evidence type="ECO:0000313" key="4">
    <source>
        <dbReference type="Proteomes" id="UP000606974"/>
    </source>
</evidence>
<name>A0A8H7AAC2_9EURO</name>
<gene>
    <name evidence="3" type="ORF">GJ744_002827</name>
</gene>
<evidence type="ECO:0000256" key="1">
    <source>
        <dbReference type="SAM" id="MobiDB-lite"/>
    </source>
</evidence>
<reference evidence="3" key="1">
    <citation type="submission" date="2020-02" db="EMBL/GenBank/DDBJ databases">
        <authorList>
            <person name="Palmer J.M."/>
        </authorList>
    </citation>
    <scope>NUCLEOTIDE SEQUENCE</scope>
    <source>
        <strain evidence="3">EPUS1.4</strain>
        <tissue evidence="3">Thallus</tissue>
    </source>
</reference>
<keyword evidence="2" id="KW-0472">Membrane</keyword>
<organism evidence="3 4">
    <name type="scientific">Endocarpon pusillum</name>
    <dbReference type="NCBI Taxonomy" id="364733"/>
    <lineage>
        <taxon>Eukaryota</taxon>
        <taxon>Fungi</taxon>
        <taxon>Dikarya</taxon>
        <taxon>Ascomycota</taxon>
        <taxon>Pezizomycotina</taxon>
        <taxon>Eurotiomycetes</taxon>
        <taxon>Chaetothyriomycetidae</taxon>
        <taxon>Verrucariales</taxon>
        <taxon>Verrucariaceae</taxon>
        <taxon>Endocarpon</taxon>
    </lineage>
</organism>
<sequence>MTTGNSSLANSQQLSSSPFPMPPDRKPSPEISKAYKHASQLFVTRRFPEAFSVLEPIITPAQQANGFKDSNEDSDSNPAIAMATTTQRIKVWSLYITLLNSIVDLGYDEGKRSFGQNRYKEIVNCVRSGDIWETVVRDGYAGREGSVDAEVVYNLTTLMLGQAPSQTLTQSRLETYLAFSSPLDLNLSITQDLDHENSHHLQSCSNGAGTPKDLASRLKILELFTLHVLPRNEEWEYARSVISMSDVLDEERREAFLQSLQQLQDVKDHDMQEETITRQQEEEDAHLQNRSENSNRPHPEKYAVQRRTSGENGPVHRRTSSEIDYGIEKEPPNGNAIPVPKTQRPASLSNAAASAAATGAAHQSPAEAAKSRNMRKSPQKRPPTYGQPLRNLFQVLQNLVRNMTNSIRSNPTMLFRMLLSVFAIIMALSRRDIRDRAKSILGNGWDKVRNTIGMGVKVSYI</sequence>
<keyword evidence="4" id="KW-1185">Reference proteome</keyword>
<feature type="compositionally biased region" description="Low complexity" evidence="1">
    <location>
        <begin position="1"/>
        <end position="17"/>
    </location>
</feature>
<feature type="transmembrane region" description="Helical" evidence="2">
    <location>
        <begin position="413"/>
        <end position="429"/>
    </location>
</feature>
<keyword evidence="2" id="KW-0812">Transmembrane</keyword>
<feature type="region of interest" description="Disordered" evidence="1">
    <location>
        <begin position="1"/>
        <end position="31"/>
    </location>
</feature>
<protein>
    <recommendedName>
        <fullName evidence="5">Peroxin 26</fullName>
    </recommendedName>
</protein>
<dbReference type="EMBL" id="JAACFV010000150">
    <property type="protein sequence ID" value="KAF7504062.1"/>
    <property type="molecule type" value="Genomic_DNA"/>
</dbReference>
<evidence type="ECO:0000313" key="3">
    <source>
        <dbReference type="EMBL" id="KAF7504062.1"/>
    </source>
</evidence>
<feature type="compositionally biased region" description="Low complexity" evidence="1">
    <location>
        <begin position="346"/>
        <end position="366"/>
    </location>
</feature>
<dbReference type="Proteomes" id="UP000606974">
    <property type="component" value="Unassembled WGS sequence"/>
</dbReference>
<feature type="region of interest" description="Disordered" evidence="1">
    <location>
        <begin position="264"/>
        <end position="387"/>
    </location>
</feature>
<dbReference type="AlphaFoldDB" id="A0A8H7AAC2"/>
<evidence type="ECO:0000256" key="2">
    <source>
        <dbReference type="SAM" id="Phobius"/>
    </source>
</evidence>
<comment type="caution">
    <text evidence="3">The sequence shown here is derived from an EMBL/GenBank/DDBJ whole genome shotgun (WGS) entry which is preliminary data.</text>
</comment>
<keyword evidence="2" id="KW-1133">Transmembrane helix</keyword>
<evidence type="ECO:0008006" key="5">
    <source>
        <dbReference type="Google" id="ProtNLM"/>
    </source>
</evidence>
<dbReference type="OrthoDB" id="3981028at2759"/>
<accession>A0A8H7AAC2</accession>
<feature type="compositionally biased region" description="Basic and acidic residues" evidence="1">
    <location>
        <begin position="265"/>
        <end position="303"/>
    </location>
</feature>